<dbReference type="InterPro" id="IPR006659">
    <property type="entry name" value="Arsenate_reductase"/>
</dbReference>
<evidence type="ECO:0008006" key="3">
    <source>
        <dbReference type="Google" id="ProtNLM"/>
    </source>
</evidence>
<dbReference type="SUPFAM" id="SSF52833">
    <property type="entry name" value="Thioredoxin-like"/>
    <property type="match status" value="1"/>
</dbReference>
<dbReference type="InterPro" id="IPR006660">
    <property type="entry name" value="Arsenate_reductase-like"/>
</dbReference>
<dbReference type="Gene3D" id="3.40.30.10">
    <property type="entry name" value="Glutaredoxin"/>
    <property type="match status" value="1"/>
</dbReference>
<keyword evidence="1" id="KW-0560">Oxidoreductase</keyword>
<dbReference type="AlphaFoldDB" id="A0A381VT73"/>
<dbReference type="CDD" id="cd03034">
    <property type="entry name" value="ArsC_ArsC"/>
    <property type="match status" value="1"/>
</dbReference>
<dbReference type="Pfam" id="PF03960">
    <property type="entry name" value="ArsC"/>
    <property type="match status" value="1"/>
</dbReference>
<dbReference type="NCBIfam" id="TIGR00014">
    <property type="entry name" value="arsC"/>
    <property type="match status" value="1"/>
</dbReference>
<sequence length="116" mass="13549">MSDFIIYHNPRCSKSRQTLELLKNNNITPLIRLYLEDPPNKRELKGILEKLNISPRELMRKNEEDYKKNNLSDLSIPEDKLLSIMTLFPKLIERPIVIKGNKAVLGRPPENVKEII</sequence>
<dbReference type="PANTHER" id="PTHR30041">
    <property type="entry name" value="ARSENATE REDUCTASE"/>
    <property type="match status" value="1"/>
</dbReference>
<reference evidence="2" key="1">
    <citation type="submission" date="2018-05" db="EMBL/GenBank/DDBJ databases">
        <authorList>
            <person name="Lanie J.A."/>
            <person name="Ng W.-L."/>
            <person name="Kazmierczak K.M."/>
            <person name="Andrzejewski T.M."/>
            <person name="Davidsen T.M."/>
            <person name="Wayne K.J."/>
            <person name="Tettelin H."/>
            <person name="Glass J.I."/>
            <person name="Rusch D."/>
            <person name="Podicherti R."/>
            <person name="Tsui H.-C.T."/>
            <person name="Winkler M.E."/>
        </authorList>
    </citation>
    <scope>NUCLEOTIDE SEQUENCE</scope>
</reference>
<dbReference type="EMBL" id="UINC01009540">
    <property type="protein sequence ID" value="SVA42763.1"/>
    <property type="molecule type" value="Genomic_DNA"/>
</dbReference>
<organism evidence="2">
    <name type="scientific">marine metagenome</name>
    <dbReference type="NCBI Taxonomy" id="408172"/>
    <lineage>
        <taxon>unclassified sequences</taxon>
        <taxon>metagenomes</taxon>
        <taxon>ecological metagenomes</taxon>
    </lineage>
</organism>
<dbReference type="PANTHER" id="PTHR30041:SF4">
    <property type="entry name" value="ARSENATE REDUCTASE"/>
    <property type="match status" value="1"/>
</dbReference>
<gene>
    <name evidence="2" type="ORF">METZ01_LOCUS95617</name>
</gene>
<protein>
    <recommendedName>
        <fullName evidence="3">Arsenate reductase</fullName>
    </recommendedName>
</protein>
<dbReference type="GO" id="GO:0008794">
    <property type="term" value="F:arsenate reductase (glutaredoxin) activity"/>
    <property type="evidence" value="ECO:0007669"/>
    <property type="project" value="InterPro"/>
</dbReference>
<proteinExistence type="predicted"/>
<dbReference type="InterPro" id="IPR036249">
    <property type="entry name" value="Thioredoxin-like_sf"/>
</dbReference>
<accession>A0A381VT73</accession>
<dbReference type="PROSITE" id="PS51353">
    <property type="entry name" value="ARSC"/>
    <property type="match status" value="1"/>
</dbReference>
<evidence type="ECO:0000313" key="2">
    <source>
        <dbReference type="EMBL" id="SVA42763.1"/>
    </source>
</evidence>
<evidence type="ECO:0000256" key="1">
    <source>
        <dbReference type="ARBA" id="ARBA00023002"/>
    </source>
</evidence>
<name>A0A381VT73_9ZZZZ</name>